<dbReference type="PANTHER" id="PTHR42886:SF29">
    <property type="entry name" value="PUMMELIG, ISOFORM A"/>
    <property type="match status" value="1"/>
</dbReference>
<name>A0ABW7EGZ1_9BURK</name>
<dbReference type="EMBL" id="JBIGHY010000001">
    <property type="protein sequence ID" value="MFG6412721.1"/>
    <property type="molecule type" value="Genomic_DNA"/>
</dbReference>
<protein>
    <submittedName>
        <fullName evidence="2">Alpha/beta fold hydrolase</fullName>
    </submittedName>
</protein>
<organism evidence="2 3">
    <name type="scientific">Pelomonas dachongensis</name>
    <dbReference type="NCBI Taxonomy" id="3299029"/>
    <lineage>
        <taxon>Bacteria</taxon>
        <taxon>Pseudomonadati</taxon>
        <taxon>Pseudomonadota</taxon>
        <taxon>Betaproteobacteria</taxon>
        <taxon>Burkholderiales</taxon>
        <taxon>Sphaerotilaceae</taxon>
        <taxon>Roseateles</taxon>
    </lineage>
</organism>
<reference evidence="2 3" key="1">
    <citation type="submission" date="2024-09" db="EMBL/GenBank/DDBJ databases">
        <title>Novel species of the genus Pelomonas and Roseateles isolated from streams.</title>
        <authorList>
            <person name="Lu H."/>
        </authorList>
    </citation>
    <scope>NUCLEOTIDE SEQUENCE [LARGE SCALE GENOMIC DNA]</scope>
    <source>
        <strain evidence="2 3">DC23W</strain>
    </source>
</reference>
<comment type="caution">
    <text evidence="2">The sequence shown here is derived from an EMBL/GenBank/DDBJ whole genome shotgun (WGS) entry which is preliminary data.</text>
</comment>
<dbReference type="Proteomes" id="UP001606300">
    <property type="component" value="Unassembled WGS sequence"/>
</dbReference>
<feature type="domain" description="AB hydrolase-1" evidence="1">
    <location>
        <begin position="33"/>
        <end position="281"/>
    </location>
</feature>
<keyword evidence="2" id="KW-0378">Hydrolase</keyword>
<dbReference type="InterPro" id="IPR000073">
    <property type="entry name" value="AB_hydrolase_1"/>
</dbReference>
<evidence type="ECO:0000259" key="1">
    <source>
        <dbReference type="Pfam" id="PF12697"/>
    </source>
</evidence>
<dbReference type="Pfam" id="PF12697">
    <property type="entry name" value="Abhydrolase_6"/>
    <property type="match status" value="1"/>
</dbReference>
<evidence type="ECO:0000313" key="2">
    <source>
        <dbReference type="EMBL" id="MFG6412721.1"/>
    </source>
</evidence>
<sequence>MVLEPWAHASPVTGTTLRGWCSPPTGRPLLHVLHGNGFCGRVYEPMLQALAADFDLWLCDLPGHGDSEAMPRFPGWNLFAQAALECARTATARYGAVPRLALGHSLGGVLSMLMLAEPEQPFRRAVLLDPVLFPPFMLLAMRLGLARFNPLARASARRRRQWPDRPAAAKALHGRGTYKGWADEALQAFVTHALRDEADGSVTLKCTPELEAAIFASSPQGLWPAVQRVVVPTLILHGRDTMPFVQRGARHAQALNPAITERTVDGGHCFMQQHPADAAARASQHLRG</sequence>
<dbReference type="SUPFAM" id="SSF53474">
    <property type="entry name" value="alpha/beta-Hydrolases"/>
    <property type="match status" value="1"/>
</dbReference>
<keyword evidence="3" id="KW-1185">Reference proteome</keyword>
<dbReference type="InterPro" id="IPR029058">
    <property type="entry name" value="AB_hydrolase_fold"/>
</dbReference>
<gene>
    <name evidence="2" type="ORF">ACG02S_02300</name>
</gene>
<dbReference type="RefSeq" id="WP_394468818.1">
    <property type="nucleotide sequence ID" value="NZ_JBIGHY010000001.1"/>
</dbReference>
<dbReference type="PANTHER" id="PTHR42886">
    <property type="entry name" value="RE40534P-RELATED"/>
    <property type="match status" value="1"/>
</dbReference>
<evidence type="ECO:0000313" key="3">
    <source>
        <dbReference type="Proteomes" id="UP001606300"/>
    </source>
</evidence>
<dbReference type="Gene3D" id="3.40.50.1820">
    <property type="entry name" value="alpha/beta hydrolase"/>
    <property type="match status" value="1"/>
</dbReference>
<accession>A0ABW7EGZ1</accession>
<proteinExistence type="predicted"/>
<dbReference type="GO" id="GO:0016787">
    <property type="term" value="F:hydrolase activity"/>
    <property type="evidence" value="ECO:0007669"/>
    <property type="project" value="UniProtKB-KW"/>
</dbReference>